<evidence type="ECO:0000313" key="2">
    <source>
        <dbReference type="Proteomes" id="UP000504637"/>
    </source>
</evidence>
<organism evidence="3">
    <name type="scientific">Dissoconium aciculare CBS 342.82</name>
    <dbReference type="NCBI Taxonomy" id="1314786"/>
    <lineage>
        <taxon>Eukaryota</taxon>
        <taxon>Fungi</taxon>
        <taxon>Dikarya</taxon>
        <taxon>Ascomycota</taxon>
        <taxon>Pezizomycotina</taxon>
        <taxon>Dothideomycetes</taxon>
        <taxon>Dothideomycetidae</taxon>
        <taxon>Mycosphaerellales</taxon>
        <taxon>Dissoconiaceae</taxon>
        <taxon>Dissoconium</taxon>
    </lineage>
</organism>
<reference evidence="3" key="3">
    <citation type="submission" date="2025-08" db="UniProtKB">
        <authorList>
            <consortium name="RefSeq"/>
        </authorList>
    </citation>
    <scope>IDENTIFICATION</scope>
    <source>
        <strain evidence="3">CBS 342.82</strain>
    </source>
</reference>
<proteinExistence type="predicted"/>
<protein>
    <submittedName>
        <fullName evidence="3">Uncharacterized protein</fullName>
    </submittedName>
</protein>
<dbReference type="AlphaFoldDB" id="A0A6J3M6K3"/>
<dbReference type="Proteomes" id="UP000504637">
    <property type="component" value="Unplaced"/>
</dbReference>
<evidence type="ECO:0000313" key="3">
    <source>
        <dbReference type="RefSeq" id="XP_033460180.1"/>
    </source>
</evidence>
<name>A0A6J3M6K3_9PEZI</name>
<gene>
    <name evidence="3" type="ORF">K489DRAFT_370722</name>
</gene>
<dbReference type="RefSeq" id="XP_033460180.1">
    <property type="nucleotide sequence ID" value="XM_033603166.1"/>
</dbReference>
<accession>A0A6J3M6K3</accession>
<reference evidence="3" key="2">
    <citation type="submission" date="2020-04" db="EMBL/GenBank/DDBJ databases">
        <authorList>
            <consortium name="NCBI Genome Project"/>
        </authorList>
    </citation>
    <scope>NUCLEOTIDE SEQUENCE</scope>
    <source>
        <strain evidence="3">CBS 342.82</strain>
    </source>
</reference>
<sequence>MPMPIRPAPRQDPLKCRDRKTKHLRSLRSTRGCALDWRAGKGLAKGKVGVWDGRTICPRLALCVPRILIALPDILDGASQHSHLRWLAGWLAAVKTIHHAIPAWETPSSVSAFSTSGATSPLWCISAAPEDHTAHHVLHMVLQTRYLARAQGMQSRHWRRRRRHRRRRRRGFAP</sequence>
<dbReference type="GeneID" id="54360966"/>
<evidence type="ECO:0000256" key="1">
    <source>
        <dbReference type="SAM" id="MobiDB-lite"/>
    </source>
</evidence>
<feature type="compositionally biased region" description="Basic residues" evidence="1">
    <location>
        <begin position="156"/>
        <end position="174"/>
    </location>
</feature>
<feature type="region of interest" description="Disordered" evidence="1">
    <location>
        <begin position="153"/>
        <end position="174"/>
    </location>
</feature>
<reference evidence="3" key="1">
    <citation type="submission" date="2020-01" db="EMBL/GenBank/DDBJ databases">
        <authorList>
            <consortium name="DOE Joint Genome Institute"/>
            <person name="Haridas S."/>
            <person name="Albert R."/>
            <person name="Binder M."/>
            <person name="Bloem J."/>
            <person name="Labutti K."/>
            <person name="Salamov A."/>
            <person name="Andreopoulos B."/>
            <person name="Baker S.E."/>
            <person name="Barry K."/>
            <person name="Bills G."/>
            <person name="Bluhm B.H."/>
            <person name="Cannon C."/>
            <person name="Castanera R."/>
            <person name="Culley D.E."/>
            <person name="Daum C."/>
            <person name="Ezra D."/>
            <person name="Gonzalez J.B."/>
            <person name="Henrissat B."/>
            <person name="Kuo A."/>
            <person name="Liang C."/>
            <person name="Lipzen A."/>
            <person name="Lutzoni F."/>
            <person name="Magnuson J."/>
            <person name="Mondo S."/>
            <person name="Nolan M."/>
            <person name="Ohm R."/>
            <person name="Pangilinan J."/>
            <person name="Park H.-J."/>
            <person name="Ramirez L."/>
            <person name="Alfaro M."/>
            <person name="Sun H."/>
            <person name="Tritt A."/>
            <person name="Yoshinaga Y."/>
            <person name="Zwiers L.-H."/>
            <person name="Turgeon B.G."/>
            <person name="Goodwin S.B."/>
            <person name="Spatafora J.W."/>
            <person name="Crous P.W."/>
            <person name="Grigoriev I.V."/>
        </authorList>
    </citation>
    <scope>NUCLEOTIDE SEQUENCE</scope>
    <source>
        <strain evidence="3">CBS 342.82</strain>
    </source>
</reference>
<keyword evidence="2" id="KW-1185">Reference proteome</keyword>